<organism evidence="1 2">
    <name type="scientific">Leptospira ellinghausenii</name>
    <dbReference type="NCBI Taxonomy" id="1917822"/>
    <lineage>
        <taxon>Bacteria</taxon>
        <taxon>Pseudomonadati</taxon>
        <taxon>Spirochaetota</taxon>
        <taxon>Spirochaetia</taxon>
        <taxon>Leptospirales</taxon>
        <taxon>Leptospiraceae</taxon>
        <taxon>Leptospira</taxon>
    </lineage>
</organism>
<reference evidence="2" key="1">
    <citation type="journal article" date="2019" name="Microbiol. Immunol.">
        <title>Molecular and phenotypic characterization of Leptospira johnsonii sp. nov., Leptospira ellinghausenii sp. nov. and Leptospira ryugenii sp. nov. isolated from soil and water in Japan.</title>
        <authorList>
            <person name="Masuzawa T."/>
            <person name="Saito M."/>
            <person name="Nakao R."/>
            <person name="Nikaido Y."/>
            <person name="Matsumoto M."/>
            <person name="Ogawa M."/>
            <person name="Yokoyama M."/>
            <person name="Hidaka Y."/>
            <person name="Tomita J."/>
            <person name="Sakakibara K."/>
            <person name="Suzuki K."/>
            <person name="Yasuda S."/>
            <person name="Sato H."/>
            <person name="Yamaguchi M."/>
            <person name="Yoshida S.I."/>
            <person name="Koizumi N."/>
            <person name="Kawamura Y."/>
        </authorList>
    </citation>
    <scope>NUCLEOTIDE SEQUENCE [LARGE SCALE GENOMIC DNA]</scope>
    <source>
        <strain evidence="2">E18</strain>
    </source>
</reference>
<dbReference type="EMBL" id="BFAZ01000009">
    <property type="protein sequence ID" value="GBF42482.1"/>
    <property type="molecule type" value="Genomic_DNA"/>
</dbReference>
<dbReference type="OrthoDB" id="344806at2"/>
<evidence type="ECO:0000313" key="1">
    <source>
        <dbReference type="EMBL" id="GBF42482.1"/>
    </source>
</evidence>
<protein>
    <submittedName>
        <fullName evidence="1">Uncharacterized protein</fullName>
    </submittedName>
</protein>
<name>A0A2P2DCW6_9LEPT</name>
<gene>
    <name evidence="1" type="ORF">LPTSP2_17690</name>
</gene>
<dbReference type="RefSeq" id="WP_108959593.1">
    <property type="nucleotide sequence ID" value="NZ_BFAZ01000009.1"/>
</dbReference>
<sequence>MKMYNIGLCLIIFFFSYCKDNKTNTVEKDEPFFYEMENGCYLHPEINNTCLTKIEELSCYKTLNEIRGSKLGEIFFNKTWVGEDQQTLFYIIDSKGDFRIFQGGPDKEPSQRSLIGQGKIFPVQNNWYYEQKCINKECESFKIPILYLYCAITSDPVDKEVLRKIEFGNRKLVEFEISNNNKYKSILFIEEKPIKNQIFNGFISTKVPPIPEKR</sequence>
<dbReference type="Proteomes" id="UP000245206">
    <property type="component" value="Unassembled WGS sequence"/>
</dbReference>
<evidence type="ECO:0000313" key="2">
    <source>
        <dbReference type="Proteomes" id="UP000245206"/>
    </source>
</evidence>
<dbReference type="AlphaFoldDB" id="A0A2P2DCW6"/>
<keyword evidence="2" id="KW-1185">Reference proteome</keyword>
<comment type="caution">
    <text evidence="1">The sequence shown here is derived from an EMBL/GenBank/DDBJ whole genome shotgun (WGS) entry which is preliminary data.</text>
</comment>
<proteinExistence type="predicted"/>
<accession>A0A2P2DCW6</accession>